<dbReference type="AlphaFoldDB" id="A0AAE3TD28"/>
<protein>
    <submittedName>
        <fullName evidence="1">DUF2703 domain-containing protein</fullName>
    </submittedName>
</protein>
<evidence type="ECO:0000313" key="2">
    <source>
        <dbReference type="Proteomes" id="UP001221302"/>
    </source>
</evidence>
<accession>A0AAE3TD28</accession>
<dbReference type="EMBL" id="JARGDL010000014">
    <property type="protein sequence ID" value="MDF1612540.1"/>
    <property type="molecule type" value="Genomic_DNA"/>
</dbReference>
<reference evidence="1" key="1">
    <citation type="submission" date="2023-03" db="EMBL/GenBank/DDBJ databases">
        <title>Stygiobacter electus gen. nov., sp. nov., facultatively anaerobic thermotolerant bacterium of the class Ignavibacteria from a well of Yessentuki mineral water deposit.</title>
        <authorList>
            <person name="Podosokorskaya O.A."/>
            <person name="Elcheninov A.G."/>
            <person name="Petrova N.F."/>
            <person name="Zavarzina D.G."/>
            <person name="Kublanov I.V."/>
            <person name="Merkel A.Y."/>
        </authorList>
    </citation>
    <scope>NUCLEOTIDE SEQUENCE</scope>
    <source>
        <strain evidence="1">09-Me</strain>
    </source>
</reference>
<comment type="caution">
    <text evidence="1">The sequence shown here is derived from an EMBL/GenBank/DDBJ whole genome shotgun (WGS) entry which is preliminary data.</text>
</comment>
<dbReference type="Gene3D" id="3.40.30.10">
    <property type="entry name" value="Glutaredoxin"/>
    <property type="match status" value="1"/>
</dbReference>
<organism evidence="1 2">
    <name type="scientific">Stygiobacter electus</name>
    <dbReference type="NCBI Taxonomy" id="3032292"/>
    <lineage>
        <taxon>Bacteria</taxon>
        <taxon>Pseudomonadati</taxon>
        <taxon>Ignavibacteriota</taxon>
        <taxon>Ignavibacteria</taxon>
        <taxon>Ignavibacteriales</taxon>
        <taxon>Melioribacteraceae</taxon>
        <taxon>Stygiobacter</taxon>
    </lineage>
</organism>
<dbReference type="Proteomes" id="UP001221302">
    <property type="component" value="Unassembled WGS sequence"/>
</dbReference>
<keyword evidence="2" id="KW-1185">Reference proteome</keyword>
<dbReference type="RefSeq" id="WP_321536310.1">
    <property type="nucleotide sequence ID" value="NZ_JARGDL010000014.1"/>
</dbReference>
<sequence length="104" mass="11751">MKIKLEFQYFEGCPNHTKMQNNIAEAIKGLEDKIELKKILVEDKSTAKKVAFRGSPTLLINGEDIEGVPAPEEPTLACRFYIGGVPDSDKLREMIIQKINMENK</sequence>
<gene>
    <name evidence="1" type="ORF">P0M35_10290</name>
</gene>
<evidence type="ECO:0000313" key="1">
    <source>
        <dbReference type="EMBL" id="MDF1612540.1"/>
    </source>
</evidence>
<name>A0AAE3TD28_9BACT</name>
<proteinExistence type="predicted"/>